<dbReference type="InterPro" id="IPR017896">
    <property type="entry name" value="4Fe4S_Fe-S-bd"/>
</dbReference>
<gene>
    <name evidence="6" type="ORF">S01H1_66121</name>
</gene>
<accession>X0YY30</accession>
<reference evidence="6" key="1">
    <citation type="journal article" date="2014" name="Front. Microbiol.">
        <title>High frequency of phylogenetically diverse reductive dehalogenase-homologous genes in deep subseafloor sedimentary metagenomes.</title>
        <authorList>
            <person name="Kawai M."/>
            <person name="Futagami T."/>
            <person name="Toyoda A."/>
            <person name="Takaki Y."/>
            <person name="Nishi S."/>
            <person name="Hori S."/>
            <person name="Arai W."/>
            <person name="Tsubouchi T."/>
            <person name="Morono Y."/>
            <person name="Uchiyama I."/>
            <person name="Ito T."/>
            <person name="Fujiyama A."/>
            <person name="Inagaki F."/>
            <person name="Takami H."/>
        </authorList>
    </citation>
    <scope>NUCLEOTIDE SEQUENCE</scope>
    <source>
        <strain evidence="6">Expedition CK06-06</strain>
    </source>
</reference>
<dbReference type="AlphaFoldDB" id="X0YY30"/>
<keyword evidence="4" id="KW-0411">Iron-sulfur</keyword>
<evidence type="ECO:0000256" key="1">
    <source>
        <dbReference type="ARBA" id="ARBA00022485"/>
    </source>
</evidence>
<dbReference type="InterPro" id="IPR013783">
    <property type="entry name" value="Ig-like_fold"/>
</dbReference>
<dbReference type="Pfam" id="PF13247">
    <property type="entry name" value="Fer4_11"/>
    <property type="match status" value="1"/>
</dbReference>
<dbReference type="InterPro" id="IPR050954">
    <property type="entry name" value="ET_IronSulfur_Cluster-Binding"/>
</dbReference>
<keyword evidence="3" id="KW-0408">Iron</keyword>
<dbReference type="SUPFAM" id="SSF54862">
    <property type="entry name" value="4Fe-4S ferredoxins"/>
    <property type="match status" value="1"/>
</dbReference>
<dbReference type="PANTHER" id="PTHR43177">
    <property type="entry name" value="PROTEIN NRFC"/>
    <property type="match status" value="1"/>
</dbReference>
<name>X0YY30_9ZZZZ</name>
<evidence type="ECO:0000259" key="5">
    <source>
        <dbReference type="PROSITE" id="PS51379"/>
    </source>
</evidence>
<dbReference type="Gene3D" id="3.30.70.20">
    <property type="match status" value="2"/>
</dbReference>
<keyword evidence="2" id="KW-0479">Metal-binding</keyword>
<dbReference type="EMBL" id="BARS01043707">
    <property type="protein sequence ID" value="GAG41436.1"/>
    <property type="molecule type" value="Genomic_DNA"/>
</dbReference>
<dbReference type="SUPFAM" id="SSF49478">
    <property type="entry name" value="Cna protein B-type domain"/>
    <property type="match status" value="1"/>
</dbReference>
<evidence type="ECO:0000256" key="4">
    <source>
        <dbReference type="ARBA" id="ARBA00023014"/>
    </source>
</evidence>
<organism evidence="6">
    <name type="scientific">marine sediment metagenome</name>
    <dbReference type="NCBI Taxonomy" id="412755"/>
    <lineage>
        <taxon>unclassified sequences</taxon>
        <taxon>metagenomes</taxon>
        <taxon>ecological metagenomes</taxon>
    </lineage>
</organism>
<evidence type="ECO:0000313" key="6">
    <source>
        <dbReference type="EMBL" id="GAG41436.1"/>
    </source>
</evidence>
<proteinExistence type="predicted"/>
<dbReference type="Gene3D" id="2.60.40.10">
    <property type="entry name" value="Immunoglobulins"/>
    <property type="match status" value="1"/>
</dbReference>
<comment type="caution">
    <text evidence="6">The sequence shown here is derived from an EMBL/GenBank/DDBJ whole genome shotgun (WGS) entry which is preliminary data.</text>
</comment>
<evidence type="ECO:0000256" key="2">
    <source>
        <dbReference type="ARBA" id="ARBA00022723"/>
    </source>
</evidence>
<dbReference type="GO" id="GO:0046872">
    <property type="term" value="F:metal ion binding"/>
    <property type="evidence" value="ECO:0007669"/>
    <property type="project" value="UniProtKB-KW"/>
</dbReference>
<feature type="domain" description="4Fe-4S ferredoxin-type" evidence="5">
    <location>
        <begin position="13"/>
        <end position="42"/>
    </location>
</feature>
<keyword evidence="1" id="KW-0004">4Fe-4S</keyword>
<dbReference type="PROSITE" id="PS51379">
    <property type="entry name" value="4FE4S_FER_2"/>
    <property type="match status" value="1"/>
</dbReference>
<feature type="non-terminal residue" evidence="6">
    <location>
        <position position="1"/>
    </location>
</feature>
<evidence type="ECO:0000256" key="3">
    <source>
        <dbReference type="ARBA" id="ARBA00023004"/>
    </source>
</evidence>
<dbReference type="PANTHER" id="PTHR43177:SF3">
    <property type="entry name" value="PROTEIN NRFC HOMOLOG"/>
    <property type="match status" value="1"/>
</dbReference>
<sequence length="194" mass="21688">VCKSEAIYKRDDGIVIIDPEKCTGSRNCIDACPYDVIYFNSDLNISQKCTMCAHLLDDGWKVPRCVDACPTDALRFGEEEELKEYIKQAEVLHPEYKAKPRVYYIGLLDKYFVAGAVYDPEEDECLEGATVTLTGAGGKKSTLKTDNFGDFWFERQEPGVYSILIEKAGYLPRTVESIDASKDVNVGDIELSKG</sequence>
<protein>
    <recommendedName>
        <fullName evidence="5">4Fe-4S ferredoxin-type domain-containing protein</fullName>
    </recommendedName>
</protein>
<dbReference type="GO" id="GO:0051539">
    <property type="term" value="F:4 iron, 4 sulfur cluster binding"/>
    <property type="evidence" value="ECO:0007669"/>
    <property type="project" value="UniProtKB-KW"/>
</dbReference>
<dbReference type="Pfam" id="PF13620">
    <property type="entry name" value="CarboxypepD_reg"/>
    <property type="match status" value="1"/>
</dbReference>